<organism evidence="11 12">
    <name type="scientific">Candidatus Nomurabacteria bacterium GW2011_GWC2_42_20</name>
    <dbReference type="NCBI Taxonomy" id="1618756"/>
    <lineage>
        <taxon>Bacteria</taxon>
        <taxon>Candidatus Nomuraibacteriota</taxon>
    </lineage>
</organism>
<evidence type="ECO:0000256" key="1">
    <source>
        <dbReference type="ARBA" id="ARBA00001933"/>
    </source>
</evidence>
<dbReference type="PATRIC" id="fig|1618756.3.peg.96"/>
<evidence type="ECO:0000256" key="2">
    <source>
        <dbReference type="ARBA" id="ARBA00006490"/>
    </source>
</evidence>
<protein>
    <submittedName>
        <fullName evidence="11">Cysteine desulfurase NifS</fullName>
    </submittedName>
</protein>
<dbReference type="GO" id="GO:0051536">
    <property type="term" value="F:iron-sulfur cluster binding"/>
    <property type="evidence" value="ECO:0007669"/>
    <property type="project" value="UniProtKB-KW"/>
</dbReference>
<gene>
    <name evidence="11" type="ORF">UV12_C0001G0097</name>
</gene>
<keyword evidence="7" id="KW-0411">Iron-sulfur</keyword>
<comment type="cofactor">
    <cofactor evidence="1">
        <name>pyridoxal 5'-phosphate</name>
        <dbReference type="ChEBI" id="CHEBI:597326"/>
    </cofactor>
</comment>
<comment type="catalytic activity">
    <reaction evidence="8">
        <text>(sulfur carrier)-H + L-cysteine = (sulfur carrier)-SH + L-alanine</text>
        <dbReference type="Rhea" id="RHEA:43892"/>
        <dbReference type="Rhea" id="RHEA-COMP:14737"/>
        <dbReference type="Rhea" id="RHEA-COMP:14739"/>
        <dbReference type="ChEBI" id="CHEBI:29917"/>
        <dbReference type="ChEBI" id="CHEBI:35235"/>
        <dbReference type="ChEBI" id="CHEBI:57972"/>
        <dbReference type="ChEBI" id="CHEBI:64428"/>
        <dbReference type="EC" id="2.8.1.7"/>
    </reaction>
</comment>
<evidence type="ECO:0000313" key="11">
    <source>
        <dbReference type="EMBL" id="KKS48402.1"/>
    </source>
</evidence>
<dbReference type="InterPro" id="IPR015421">
    <property type="entry name" value="PyrdxlP-dep_Trfase_major"/>
</dbReference>
<dbReference type="AlphaFoldDB" id="A0A0G0ZI25"/>
<dbReference type="Proteomes" id="UP000034704">
    <property type="component" value="Unassembled WGS sequence"/>
</dbReference>
<dbReference type="PIRSF" id="PIRSF005572">
    <property type="entry name" value="NifS"/>
    <property type="match status" value="1"/>
</dbReference>
<dbReference type="PANTHER" id="PTHR11601">
    <property type="entry name" value="CYSTEINE DESULFURYLASE FAMILY MEMBER"/>
    <property type="match status" value="1"/>
</dbReference>
<dbReference type="GO" id="GO:0046872">
    <property type="term" value="F:metal ion binding"/>
    <property type="evidence" value="ECO:0007669"/>
    <property type="project" value="UniProtKB-KW"/>
</dbReference>
<dbReference type="Gene3D" id="3.90.1150.10">
    <property type="entry name" value="Aspartate Aminotransferase, domain 1"/>
    <property type="match status" value="1"/>
</dbReference>
<accession>A0A0G0ZI25</accession>
<evidence type="ECO:0000256" key="4">
    <source>
        <dbReference type="ARBA" id="ARBA00022723"/>
    </source>
</evidence>
<dbReference type="Gene3D" id="3.40.640.10">
    <property type="entry name" value="Type I PLP-dependent aspartate aminotransferase-like (Major domain)"/>
    <property type="match status" value="1"/>
</dbReference>
<dbReference type="Gene3D" id="1.10.260.50">
    <property type="match status" value="1"/>
</dbReference>
<proteinExistence type="inferred from homology"/>
<feature type="region of interest" description="Disordered" evidence="9">
    <location>
        <begin position="1"/>
        <end position="20"/>
    </location>
</feature>
<dbReference type="STRING" id="1618756.UV12_C0001G0097"/>
<evidence type="ECO:0000256" key="8">
    <source>
        <dbReference type="ARBA" id="ARBA00050776"/>
    </source>
</evidence>
<reference evidence="11 12" key="1">
    <citation type="journal article" date="2015" name="Nature">
        <title>rRNA introns, odd ribosomes, and small enigmatic genomes across a large radiation of phyla.</title>
        <authorList>
            <person name="Brown C.T."/>
            <person name="Hug L.A."/>
            <person name="Thomas B.C."/>
            <person name="Sharon I."/>
            <person name="Castelle C.J."/>
            <person name="Singh A."/>
            <person name="Wilkins M.J."/>
            <person name="Williams K.H."/>
            <person name="Banfield J.F."/>
        </authorList>
    </citation>
    <scope>NUCLEOTIDE SEQUENCE [LARGE SCALE GENOMIC DNA]</scope>
</reference>
<comment type="caution">
    <text evidence="11">The sequence shown here is derived from an EMBL/GenBank/DDBJ whole genome shotgun (WGS) entry which is preliminary data.</text>
</comment>
<keyword evidence="5" id="KW-0663">Pyridoxal phosphate</keyword>
<dbReference type="InterPro" id="IPR016454">
    <property type="entry name" value="Cysteine_dSase"/>
</dbReference>
<keyword evidence="4" id="KW-0479">Metal-binding</keyword>
<comment type="similarity">
    <text evidence="2">Belongs to the class-V pyridoxal-phosphate-dependent aminotransferase family. NifS/IscS subfamily.</text>
</comment>
<evidence type="ECO:0000256" key="7">
    <source>
        <dbReference type="ARBA" id="ARBA00023014"/>
    </source>
</evidence>
<feature type="domain" description="Aminotransferase class V" evidence="10">
    <location>
        <begin position="8"/>
        <end position="357"/>
    </location>
</feature>
<evidence type="ECO:0000256" key="5">
    <source>
        <dbReference type="ARBA" id="ARBA00022898"/>
    </source>
</evidence>
<dbReference type="InterPro" id="IPR015424">
    <property type="entry name" value="PyrdxlP-dep_Trfase"/>
</dbReference>
<evidence type="ECO:0000256" key="6">
    <source>
        <dbReference type="ARBA" id="ARBA00023004"/>
    </source>
</evidence>
<evidence type="ECO:0000256" key="3">
    <source>
        <dbReference type="ARBA" id="ARBA00022679"/>
    </source>
</evidence>
<dbReference type="Pfam" id="PF00266">
    <property type="entry name" value="Aminotran_5"/>
    <property type="match status" value="1"/>
</dbReference>
<dbReference type="InterPro" id="IPR000192">
    <property type="entry name" value="Aminotrans_V_dom"/>
</dbReference>
<keyword evidence="6" id="KW-0408">Iron</keyword>
<sequence>MSTMVATTKKFPGNPSGIHKEGRDARAFLERSRGQVAGVLFARPDEIVFTSGATEANNMAVIGVVHSARTRGIMNPHVIVSAIEHPSVLEAALYLKSSGVRVDYLPVDSRGLVNTKEIRKLITPETVLVSVMYANNEIGTIEPIIDIAKEVRHARKVNGSVYPYFHTDAAQAGNYLDMNVLKLGVDLMTLSSGKTYGPRGIGALFVKRMVEMCPLMHGGGHEGNRRPGTEPVALAVGFSVALKESQSIREKESSRLQKLRDTLATKILKKVSGASVNGSLEHGLPNILNISFDGVESEALVLYLDAAGIAVSGKSACRSSTSGPSHVILAVGESADMQVGSIRFSLGSDTKSEDIARVANEVSRIVPLLREAQAQSDQV</sequence>
<dbReference type="InterPro" id="IPR015422">
    <property type="entry name" value="PyrdxlP-dep_Trfase_small"/>
</dbReference>
<dbReference type="GO" id="GO:0031071">
    <property type="term" value="F:cysteine desulfurase activity"/>
    <property type="evidence" value="ECO:0007669"/>
    <property type="project" value="UniProtKB-EC"/>
</dbReference>
<name>A0A0G0ZI25_9BACT</name>
<evidence type="ECO:0000256" key="9">
    <source>
        <dbReference type="SAM" id="MobiDB-lite"/>
    </source>
</evidence>
<dbReference type="EMBL" id="LCDG01000001">
    <property type="protein sequence ID" value="KKS48402.1"/>
    <property type="molecule type" value="Genomic_DNA"/>
</dbReference>
<evidence type="ECO:0000259" key="10">
    <source>
        <dbReference type="Pfam" id="PF00266"/>
    </source>
</evidence>
<keyword evidence="3" id="KW-0808">Transferase</keyword>
<evidence type="ECO:0000313" key="12">
    <source>
        <dbReference type="Proteomes" id="UP000034704"/>
    </source>
</evidence>
<dbReference type="PANTHER" id="PTHR11601:SF34">
    <property type="entry name" value="CYSTEINE DESULFURASE"/>
    <property type="match status" value="1"/>
</dbReference>
<dbReference type="SUPFAM" id="SSF53383">
    <property type="entry name" value="PLP-dependent transferases"/>
    <property type="match status" value="1"/>
</dbReference>